<accession>A0A1I1TBQ4</accession>
<dbReference type="STRING" id="54.SAMN02745121_00616"/>
<gene>
    <name evidence="2" type="ORF">SAMN02745121_00616</name>
</gene>
<keyword evidence="3" id="KW-1185">Reference proteome</keyword>
<dbReference type="AlphaFoldDB" id="A0A1I1TBQ4"/>
<organism evidence="2 3">
    <name type="scientific">Nannocystis exedens</name>
    <dbReference type="NCBI Taxonomy" id="54"/>
    <lineage>
        <taxon>Bacteria</taxon>
        <taxon>Pseudomonadati</taxon>
        <taxon>Myxococcota</taxon>
        <taxon>Polyangia</taxon>
        <taxon>Nannocystales</taxon>
        <taxon>Nannocystaceae</taxon>
        <taxon>Nannocystis</taxon>
    </lineage>
</organism>
<protein>
    <submittedName>
        <fullName evidence="2">Uncharacterized protein</fullName>
    </submittedName>
</protein>
<feature type="compositionally biased region" description="Low complexity" evidence="1">
    <location>
        <begin position="71"/>
        <end position="170"/>
    </location>
</feature>
<sequence length="300" mass="30338">MLTHAETPIECVDARTRTRGDLPRNIVLGARACRGRCGLPPSAPMKLRASLGLFASILIAACGDSGGASTGTGATTDTTTGGTTDPGPTTDPTTGTTTSTDSTGESMGETTGVDTTTSTSTTTTSTTTADTTDTGVATDTDATATTTSPDSTTTADETTASGSSDSSTGDPVGEALAVTLQDVVLYANCQPIVDPDSILGWWTVVYDNSQGAATSSAELTKATLTLSPNNLPSVHEITVSPTQSGPVGPGETLPQEQMKQKGAPTPGCGFCNQPYRLDLTFASGGLDVPVVHEATLDCVY</sequence>
<feature type="region of interest" description="Disordered" evidence="1">
    <location>
        <begin position="65"/>
        <end position="170"/>
    </location>
</feature>
<name>A0A1I1TBQ4_9BACT</name>
<evidence type="ECO:0000256" key="1">
    <source>
        <dbReference type="SAM" id="MobiDB-lite"/>
    </source>
</evidence>
<evidence type="ECO:0000313" key="3">
    <source>
        <dbReference type="Proteomes" id="UP000199400"/>
    </source>
</evidence>
<feature type="region of interest" description="Disordered" evidence="1">
    <location>
        <begin position="240"/>
        <end position="261"/>
    </location>
</feature>
<evidence type="ECO:0000313" key="2">
    <source>
        <dbReference type="EMBL" id="SFD56077.1"/>
    </source>
</evidence>
<dbReference type="EMBL" id="FOMX01000002">
    <property type="protein sequence ID" value="SFD56077.1"/>
    <property type="molecule type" value="Genomic_DNA"/>
</dbReference>
<dbReference type="Proteomes" id="UP000199400">
    <property type="component" value="Unassembled WGS sequence"/>
</dbReference>
<proteinExistence type="predicted"/>
<reference evidence="3" key="1">
    <citation type="submission" date="2016-10" db="EMBL/GenBank/DDBJ databases">
        <authorList>
            <person name="Varghese N."/>
            <person name="Submissions S."/>
        </authorList>
    </citation>
    <scope>NUCLEOTIDE SEQUENCE [LARGE SCALE GENOMIC DNA]</scope>
    <source>
        <strain evidence="3">ATCC 25963</strain>
    </source>
</reference>